<keyword evidence="1" id="KW-0472">Membrane</keyword>
<feature type="transmembrane region" description="Helical" evidence="1">
    <location>
        <begin position="115"/>
        <end position="138"/>
    </location>
</feature>
<keyword evidence="1" id="KW-0812">Transmembrane</keyword>
<proteinExistence type="predicted"/>
<evidence type="ECO:0000313" key="3">
    <source>
        <dbReference type="Proteomes" id="UP000076761"/>
    </source>
</evidence>
<dbReference type="InParanoid" id="A0A165P9G1"/>
<sequence length="147" mass="16750">MVTSSTLGAVLDGAIVSTMLYGVSIGQTYRYFKAYPDDDIRLKTVVTILFMLDGIQECFIIHALWYFLVQKCEGHSPSKCYVWSYTAFPVPSQLVIFIVQCFYLRRIWAFGKRKLVYILLVGAILELFLGFGVLHSSFCPHPNAYNL</sequence>
<feature type="transmembrane region" description="Helical" evidence="1">
    <location>
        <begin position="45"/>
        <end position="69"/>
    </location>
</feature>
<protein>
    <submittedName>
        <fullName evidence="2">Uncharacterized protein</fullName>
    </submittedName>
</protein>
<keyword evidence="3" id="KW-1185">Reference proteome</keyword>
<gene>
    <name evidence="2" type="ORF">NEOLEDRAFT_830758</name>
</gene>
<reference evidence="2 3" key="1">
    <citation type="journal article" date="2016" name="Mol. Biol. Evol.">
        <title>Comparative Genomics of Early-Diverging Mushroom-Forming Fungi Provides Insights into the Origins of Lignocellulose Decay Capabilities.</title>
        <authorList>
            <person name="Nagy L.G."/>
            <person name="Riley R."/>
            <person name="Tritt A."/>
            <person name="Adam C."/>
            <person name="Daum C."/>
            <person name="Floudas D."/>
            <person name="Sun H."/>
            <person name="Yadav J.S."/>
            <person name="Pangilinan J."/>
            <person name="Larsson K.H."/>
            <person name="Matsuura K."/>
            <person name="Barry K."/>
            <person name="Labutti K."/>
            <person name="Kuo R."/>
            <person name="Ohm R.A."/>
            <person name="Bhattacharya S.S."/>
            <person name="Shirouzu T."/>
            <person name="Yoshinaga Y."/>
            <person name="Martin F.M."/>
            <person name="Grigoriev I.V."/>
            <person name="Hibbett D.S."/>
        </authorList>
    </citation>
    <scope>NUCLEOTIDE SEQUENCE [LARGE SCALE GENOMIC DNA]</scope>
    <source>
        <strain evidence="2 3">HHB14362 ss-1</strain>
    </source>
</reference>
<evidence type="ECO:0000313" key="2">
    <source>
        <dbReference type="EMBL" id="KZT20710.1"/>
    </source>
</evidence>
<keyword evidence="1" id="KW-1133">Transmembrane helix</keyword>
<feature type="transmembrane region" description="Helical" evidence="1">
    <location>
        <begin position="6"/>
        <end position="24"/>
    </location>
</feature>
<dbReference type="PANTHER" id="PTHR40465">
    <property type="entry name" value="CHROMOSOME 1, WHOLE GENOME SHOTGUN SEQUENCE"/>
    <property type="match status" value="1"/>
</dbReference>
<name>A0A165P9G1_9AGAM</name>
<dbReference type="PANTHER" id="PTHR40465:SF1">
    <property type="entry name" value="DUF6534 DOMAIN-CONTAINING PROTEIN"/>
    <property type="match status" value="1"/>
</dbReference>
<dbReference type="AlphaFoldDB" id="A0A165P9G1"/>
<accession>A0A165P9G1</accession>
<feature type="transmembrane region" description="Helical" evidence="1">
    <location>
        <begin position="81"/>
        <end position="103"/>
    </location>
</feature>
<organism evidence="2 3">
    <name type="scientific">Neolentinus lepideus HHB14362 ss-1</name>
    <dbReference type="NCBI Taxonomy" id="1314782"/>
    <lineage>
        <taxon>Eukaryota</taxon>
        <taxon>Fungi</taxon>
        <taxon>Dikarya</taxon>
        <taxon>Basidiomycota</taxon>
        <taxon>Agaricomycotina</taxon>
        <taxon>Agaricomycetes</taxon>
        <taxon>Gloeophyllales</taxon>
        <taxon>Gloeophyllaceae</taxon>
        <taxon>Neolentinus</taxon>
    </lineage>
</organism>
<dbReference type="EMBL" id="KV425616">
    <property type="protein sequence ID" value="KZT20710.1"/>
    <property type="molecule type" value="Genomic_DNA"/>
</dbReference>
<dbReference type="Proteomes" id="UP000076761">
    <property type="component" value="Unassembled WGS sequence"/>
</dbReference>
<evidence type="ECO:0000256" key="1">
    <source>
        <dbReference type="SAM" id="Phobius"/>
    </source>
</evidence>
<dbReference type="OrthoDB" id="2535105at2759"/>